<feature type="region of interest" description="Disordered" evidence="1">
    <location>
        <begin position="1"/>
        <end position="40"/>
    </location>
</feature>
<accession>A0ABR0ERW9</accession>
<proteinExistence type="predicted"/>
<dbReference type="Proteomes" id="UP001305779">
    <property type="component" value="Unassembled WGS sequence"/>
</dbReference>
<sequence length="74" mass="8113">MSNPTTDPTTALAAAQKELEKKDREISALQTEKAGEEARHRDTRARLLRAENKIEMLKGAMDAAMGWLGFAGGR</sequence>
<gene>
    <name evidence="2" type="ORF">PRZ48_005247</name>
</gene>
<dbReference type="EMBL" id="JAXOVC010000003">
    <property type="protein sequence ID" value="KAK4504331.1"/>
    <property type="molecule type" value="Genomic_DNA"/>
</dbReference>
<evidence type="ECO:0000313" key="2">
    <source>
        <dbReference type="EMBL" id="KAK4504331.1"/>
    </source>
</evidence>
<keyword evidence="3" id="KW-1185">Reference proteome</keyword>
<evidence type="ECO:0000313" key="3">
    <source>
        <dbReference type="Proteomes" id="UP001305779"/>
    </source>
</evidence>
<reference evidence="2 3" key="1">
    <citation type="journal article" date="2023" name="G3 (Bethesda)">
        <title>A chromosome-level genome assembly of Zasmidium syzygii isolated from banana leaves.</title>
        <authorList>
            <person name="van Westerhoven A.C."/>
            <person name="Mehrabi R."/>
            <person name="Talebi R."/>
            <person name="Steentjes M.B.F."/>
            <person name="Corcolon B."/>
            <person name="Chong P.A."/>
            <person name="Kema G.H.J."/>
            <person name="Seidl M.F."/>
        </authorList>
    </citation>
    <scope>NUCLEOTIDE SEQUENCE [LARGE SCALE GENOMIC DNA]</scope>
    <source>
        <strain evidence="2 3">P124</strain>
    </source>
</reference>
<protein>
    <submittedName>
        <fullName evidence="2">Uncharacterized protein</fullName>
    </submittedName>
</protein>
<feature type="compositionally biased region" description="Low complexity" evidence="1">
    <location>
        <begin position="1"/>
        <end position="16"/>
    </location>
</feature>
<evidence type="ECO:0000256" key="1">
    <source>
        <dbReference type="SAM" id="MobiDB-lite"/>
    </source>
</evidence>
<comment type="caution">
    <text evidence="2">The sequence shown here is derived from an EMBL/GenBank/DDBJ whole genome shotgun (WGS) entry which is preliminary data.</text>
</comment>
<name>A0ABR0ERW9_ZASCE</name>
<feature type="compositionally biased region" description="Basic and acidic residues" evidence="1">
    <location>
        <begin position="17"/>
        <end position="26"/>
    </location>
</feature>
<organism evidence="2 3">
    <name type="scientific">Zasmidium cellare</name>
    <name type="common">Wine cellar mold</name>
    <name type="synonym">Racodium cellare</name>
    <dbReference type="NCBI Taxonomy" id="395010"/>
    <lineage>
        <taxon>Eukaryota</taxon>
        <taxon>Fungi</taxon>
        <taxon>Dikarya</taxon>
        <taxon>Ascomycota</taxon>
        <taxon>Pezizomycotina</taxon>
        <taxon>Dothideomycetes</taxon>
        <taxon>Dothideomycetidae</taxon>
        <taxon>Mycosphaerellales</taxon>
        <taxon>Mycosphaerellaceae</taxon>
        <taxon>Zasmidium</taxon>
    </lineage>
</organism>